<keyword evidence="2" id="KW-0732">Signal</keyword>
<dbReference type="Proteomes" id="UP000005744">
    <property type="component" value="Unassembled WGS sequence"/>
</dbReference>
<evidence type="ECO:0000313" key="3">
    <source>
        <dbReference type="EMBL" id="EIJ42231.1"/>
    </source>
</evidence>
<reference evidence="3 4" key="1">
    <citation type="submission" date="2011-11" db="EMBL/GenBank/DDBJ databases">
        <title>Improved High-Quality Draft sequence of Beggiatoa alba B18lD.</title>
        <authorList>
            <consortium name="US DOE Joint Genome Institute"/>
            <person name="Lucas S."/>
            <person name="Han J."/>
            <person name="Lapidus A."/>
            <person name="Cheng J.-F."/>
            <person name="Goodwin L."/>
            <person name="Pitluck S."/>
            <person name="Peters L."/>
            <person name="Mikhailova N."/>
            <person name="Held B."/>
            <person name="Detter J.C."/>
            <person name="Han C."/>
            <person name="Tapia R."/>
            <person name="Land M."/>
            <person name="Hauser L."/>
            <person name="Kyrpides N."/>
            <person name="Ivanova N."/>
            <person name="Pagani I."/>
            <person name="Samuel K."/>
            <person name="Teske A."/>
            <person name="Mueller J."/>
            <person name="Woyke T."/>
        </authorList>
    </citation>
    <scope>NUCLEOTIDE SEQUENCE [LARGE SCALE GENOMIC DNA]</scope>
    <source>
        <strain evidence="3 4">B18LD</strain>
    </source>
</reference>
<feature type="compositionally biased region" description="Basic and acidic residues" evidence="1">
    <location>
        <begin position="24"/>
        <end position="89"/>
    </location>
</feature>
<dbReference type="AlphaFoldDB" id="I3CF38"/>
<dbReference type="OrthoDB" id="5629995at2"/>
<evidence type="ECO:0008006" key="5">
    <source>
        <dbReference type="Google" id="ProtNLM"/>
    </source>
</evidence>
<protein>
    <recommendedName>
        <fullName evidence="5">Pentapeptide MXKDX repeat protein</fullName>
    </recommendedName>
</protein>
<evidence type="ECO:0000313" key="4">
    <source>
        <dbReference type="Proteomes" id="UP000005744"/>
    </source>
</evidence>
<evidence type="ECO:0000256" key="1">
    <source>
        <dbReference type="SAM" id="MobiDB-lite"/>
    </source>
</evidence>
<sequence>MKRTHLAMALMIGLGYGMSVLAEETTKPEGDKKPMEEMHKHDGDKKPMMHDSEKKDMHKHDSEKKEDKPKHDGDKKPMIHEHNEQKKTE</sequence>
<feature type="region of interest" description="Disordered" evidence="1">
    <location>
        <begin position="23"/>
        <end position="89"/>
    </location>
</feature>
<evidence type="ECO:0000256" key="2">
    <source>
        <dbReference type="SAM" id="SignalP"/>
    </source>
</evidence>
<gene>
    <name evidence="3" type="ORF">BegalDRAFT_1335</name>
</gene>
<keyword evidence="4" id="KW-1185">Reference proteome</keyword>
<organism evidence="3 4">
    <name type="scientific">Beggiatoa alba B18LD</name>
    <dbReference type="NCBI Taxonomy" id="395493"/>
    <lineage>
        <taxon>Bacteria</taxon>
        <taxon>Pseudomonadati</taxon>
        <taxon>Pseudomonadota</taxon>
        <taxon>Gammaproteobacteria</taxon>
        <taxon>Thiotrichales</taxon>
        <taxon>Thiotrichaceae</taxon>
        <taxon>Beggiatoa</taxon>
    </lineage>
</organism>
<accession>I3CF38</accession>
<dbReference type="HOGENOM" id="CLU_2448654_0_0_6"/>
<feature type="signal peptide" evidence="2">
    <location>
        <begin position="1"/>
        <end position="22"/>
    </location>
</feature>
<proteinExistence type="predicted"/>
<name>I3CF38_9GAMM</name>
<feature type="chain" id="PRO_5003668828" description="Pentapeptide MXKDX repeat protein" evidence="2">
    <location>
        <begin position="23"/>
        <end position="89"/>
    </location>
</feature>
<dbReference type="EMBL" id="JH600070">
    <property type="protein sequence ID" value="EIJ42231.1"/>
    <property type="molecule type" value="Genomic_DNA"/>
</dbReference>
<dbReference type="RefSeq" id="WP_002684989.1">
    <property type="nucleotide sequence ID" value="NZ_JH600070.1"/>
</dbReference>